<protein>
    <submittedName>
        <fullName evidence="3">Helix-turn-helix transcriptional regulator</fullName>
    </submittedName>
</protein>
<evidence type="ECO:0000313" key="4">
    <source>
        <dbReference type="Proteomes" id="UP000596827"/>
    </source>
</evidence>
<dbReference type="SUPFAM" id="SSF47413">
    <property type="entry name" value="lambda repressor-like DNA-binding domains"/>
    <property type="match status" value="1"/>
</dbReference>
<dbReference type="SMART" id="SM00530">
    <property type="entry name" value="HTH_XRE"/>
    <property type="match status" value="1"/>
</dbReference>
<dbReference type="InterPro" id="IPR001387">
    <property type="entry name" value="Cro/C1-type_HTH"/>
</dbReference>
<dbReference type="PANTHER" id="PTHR46797:SF1">
    <property type="entry name" value="METHYLPHOSPHONATE SYNTHASE"/>
    <property type="match status" value="1"/>
</dbReference>
<reference evidence="3" key="1">
    <citation type="submission" date="2020-08" db="EMBL/GenBank/DDBJ databases">
        <title>Ramlibacter sp. GTP1 16S ribosomal RNA gene genome sequencing and assembly.</title>
        <authorList>
            <person name="Kang M."/>
        </authorList>
    </citation>
    <scope>NUCLEOTIDE SEQUENCE</scope>
    <source>
        <strain evidence="3">GTP1</strain>
    </source>
</reference>
<dbReference type="Gene3D" id="1.10.260.40">
    <property type="entry name" value="lambda repressor-like DNA-binding domains"/>
    <property type="match status" value="1"/>
</dbReference>
<dbReference type="InterPro" id="IPR050807">
    <property type="entry name" value="TransReg_Diox_bact_type"/>
</dbReference>
<dbReference type="Pfam" id="PF13560">
    <property type="entry name" value="HTH_31"/>
    <property type="match status" value="1"/>
</dbReference>
<gene>
    <name evidence="3" type="ORF">H8R02_29810</name>
</gene>
<dbReference type="GO" id="GO:0005829">
    <property type="term" value="C:cytosol"/>
    <property type="evidence" value="ECO:0007669"/>
    <property type="project" value="TreeGrafter"/>
</dbReference>
<evidence type="ECO:0000256" key="1">
    <source>
        <dbReference type="ARBA" id="ARBA00023125"/>
    </source>
</evidence>
<dbReference type="GO" id="GO:0003700">
    <property type="term" value="F:DNA-binding transcription factor activity"/>
    <property type="evidence" value="ECO:0007669"/>
    <property type="project" value="TreeGrafter"/>
</dbReference>
<name>A0A923S5J7_9BURK</name>
<dbReference type="EMBL" id="JACORU010000022">
    <property type="protein sequence ID" value="MBC5768694.1"/>
    <property type="molecule type" value="Genomic_DNA"/>
</dbReference>
<proteinExistence type="predicted"/>
<keyword evidence="4" id="KW-1185">Reference proteome</keyword>
<dbReference type="CDD" id="cd00093">
    <property type="entry name" value="HTH_XRE"/>
    <property type="match status" value="1"/>
</dbReference>
<comment type="caution">
    <text evidence="3">The sequence shown here is derived from an EMBL/GenBank/DDBJ whole genome shotgun (WGS) entry which is preliminary data.</text>
</comment>
<accession>A0A923S5J7</accession>
<dbReference type="PROSITE" id="PS50943">
    <property type="entry name" value="HTH_CROC1"/>
    <property type="match status" value="1"/>
</dbReference>
<dbReference type="InterPro" id="IPR010982">
    <property type="entry name" value="Lambda_DNA-bd_dom_sf"/>
</dbReference>
<dbReference type="Proteomes" id="UP000596827">
    <property type="component" value="Unassembled WGS sequence"/>
</dbReference>
<evidence type="ECO:0000313" key="3">
    <source>
        <dbReference type="EMBL" id="MBC5768694.1"/>
    </source>
</evidence>
<sequence>MKKETLSQRFGRCVRQLRLEAGLSQVEFGERCGFYQTYLSRLERGQANPTLNAMEVVANALGLTIYELWEQVRRLSASPKP</sequence>
<evidence type="ECO:0000259" key="2">
    <source>
        <dbReference type="PROSITE" id="PS50943"/>
    </source>
</evidence>
<feature type="domain" description="HTH cro/C1-type" evidence="2">
    <location>
        <begin position="14"/>
        <end position="68"/>
    </location>
</feature>
<dbReference type="RefSeq" id="WP_187085629.1">
    <property type="nucleotide sequence ID" value="NZ_JACORU010000022.1"/>
</dbReference>
<dbReference type="PANTHER" id="PTHR46797">
    <property type="entry name" value="HTH-TYPE TRANSCRIPTIONAL REGULATOR"/>
    <property type="match status" value="1"/>
</dbReference>
<dbReference type="GO" id="GO:0003677">
    <property type="term" value="F:DNA binding"/>
    <property type="evidence" value="ECO:0007669"/>
    <property type="project" value="UniProtKB-KW"/>
</dbReference>
<dbReference type="AlphaFoldDB" id="A0A923S5J7"/>
<organism evidence="3 4">
    <name type="scientific">Ramlibacter albus</name>
    <dbReference type="NCBI Taxonomy" id="2079448"/>
    <lineage>
        <taxon>Bacteria</taxon>
        <taxon>Pseudomonadati</taxon>
        <taxon>Pseudomonadota</taxon>
        <taxon>Betaproteobacteria</taxon>
        <taxon>Burkholderiales</taxon>
        <taxon>Comamonadaceae</taxon>
        <taxon>Ramlibacter</taxon>
    </lineage>
</organism>
<keyword evidence="1" id="KW-0238">DNA-binding</keyword>